<dbReference type="InterPro" id="IPR036259">
    <property type="entry name" value="MFS_trans_sf"/>
</dbReference>
<reference evidence="5 6" key="1">
    <citation type="submission" date="2024-11" db="EMBL/GenBank/DDBJ databases">
        <title>Chromosome-level genome assembly of the freshwater bivalve Anodonta woodiana.</title>
        <authorList>
            <person name="Chen X."/>
        </authorList>
    </citation>
    <scope>NUCLEOTIDE SEQUENCE [LARGE SCALE GENOMIC DNA]</scope>
    <source>
        <strain evidence="5">MN2024</strain>
        <tissue evidence="5">Gills</tissue>
    </source>
</reference>
<feature type="transmembrane region" description="Helical" evidence="3">
    <location>
        <begin position="487"/>
        <end position="505"/>
    </location>
</feature>
<dbReference type="AlphaFoldDB" id="A0ABD3WB22"/>
<feature type="compositionally biased region" description="Basic and acidic residues" evidence="2">
    <location>
        <begin position="61"/>
        <end position="73"/>
    </location>
</feature>
<dbReference type="PROSITE" id="PS50850">
    <property type="entry name" value="MFS"/>
    <property type="match status" value="1"/>
</dbReference>
<dbReference type="GO" id="GO:0016020">
    <property type="term" value="C:membrane"/>
    <property type="evidence" value="ECO:0007669"/>
    <property type="project" value="UniProtKB-SubCell"/>
</dbReference>
<organism evidence="5 6">
    <name type="scientific">Sinanodonta woodiana</name>
    <name type="common">Chinese pond mussel</name>
    <name type="synonym">Anodonta woodiana</name>
    <dbReference type="NCBI Taxonomy" id="1069815"/>
    <lineage>
        <taxon>Eukaryota</taxon>
        <taxon>Metazoa</taxon>
        <taxon>Spiralia</taxon>
        <taxon>Lophotrochozoa</taxon>
        <taxon>Mollusca</taxon>
        <taxon>Bivalvia</taxon>
        <taxon>Autobranchia</taxon>
        <taxon>Heteroconchia</taxon>
        <taxon>Palaeoheterodonta</taxon>
        <taxon>Unionida</taxon>
        <taxon>Unionoidea</taxon>
        <taxon>Unionidae</taxon>
        <taxon>Unioninae</taxon>
        <taxon>Sinanodonta</taxon>
    </lineage>
</organism>
<dbReference type="InterPro" id="IPR011701">
    <property type="entry name" value="MFS"/>
</dbReference>
<evidence type="ECO:0000313" key="5">
    <source>
        <dbReference type="EMBL" id="KAL3871116.1"/>
    </source>
</evidence>
<sequence length="590" mass="64352">MEGNSCECSKVVISVVDITDKINAQETSEANFSEKDIKIPTEGSEYRVLADDKRLLDRKDAVEHSVKSTPSDHNDEDVAITTNTTEEDPNKNSAPDGGWGWFVVLGSALIHILLGGFERSSGVLFLELKDRFGQSASATAWVSAIFSTSRFMMSPVASAMCHRFTIRFVVFIGSLLFALGVLVTGYAPNLTIVYILFGLLGGFGSSLVYVPSLIIVSQYFNKKRGLAIGLSSAGVGLGTLFIPPLFGILFDHYGFQGACLILSGIILNSVIAAFLFRPVVPVRSLISQTRKEQKNDNIHAEQELLLQTDKPEFDANSSKPELCCIKTMTPEKENDIPVIGRNSENVKSNKENLQNHRQKSKLAKSIQLGKTFIAIKNLEPHRKKPLVELSLLKNMTFLSLCIAISFFTMAFHITFVFLPPLIKDRGMTELDAAYIVSITGVMDGVGKVLAGFILDLNSIKKYRLLIYNGIMIVVGTVSLLIPSISTFTGFALLCAFYGIMIGAYISQKSIVIIDILGVDKMTSSLGLLLWFQGVGTLAGPPLSGFLRDVFGIYDGAFYLGGSGMIFGALILLAGNVWKLCRDARSKDIAT</sequence>
<keyword evidence="3" id="KW-0472">Membrane</keyword>
<dbReference type="Pfam" id="PF07690">
    <property type="entry name" value="MFS_1"/>
    <property type="match status" value="1"/>
</dbReference>
<feature type="transmembrane region" description="Helical" evidence="3">
    <location>
        <begin position="255"/>
        <end position="276"/>
    </location>
</feature>
<feature type="transmembrane region" description="Helical" evidence="3">
    <location>
        <begin position="99"/>
        <end position="117"/>
    </location>
</feature>
<comment type="caution">
    <text evidence="5">The sequence shown here is derived from an EMBL/GenBank/DDBJ whole genome shotgun (WGS) entry which is preliminary data.</text>
</comment>
<protein>
    <recommendedName>
        <fullName evidence="4">Major facilitator superfamily (MFS) profile domain-containing protein</fullName>
    </recommendedName>
</protein>
<dbReference type="InterPro" id="IPR020846">
    <property type="entry name" value="MFS_dom"/>
</dbReference>
<evidence type="ECO:0000256" key="1">
    <source>
        <dbReference type="ARBA" id="ARBA00004141"/>
    </source>
</evidence>
<feature type="region of interest" description="Disordered" evidence="2">
    <location>
        <begin position="61"/>
        <end position="93"/>
    </location>
</feature>
<keyword evidence="3" id="KW-0812">Transmembrane</keyword>
<accession>A0ABD3WB22</accession>
<feature type="transmembrane region" description="Helical" evidence="3">
    <location>
        <begin position="192"/>
        <end position="216"/>
    </location>
</feature>
<dbReference type="PANTHER" id="PTHR11360:SF306">
    <property type="entry name" value="RE01051P"/>
    <property type="match status" value="1"/>
</dbReference>
<keyword evidence="3" id="KW-1133">Transmembrane helix</keyword>
<feature type="transmembrane region" description="Helical" evidence="3">
    <location>
        <begin position="432"/>
        <end position="452"/>
    </location>
</feature>
<feature type="transmembrane region" description="Helical" evidence="3">
    <location>
        <begin position="397"/>
        <end position="420"/>
    </location>
</feature>
<feature type="transmembrane region" description="Helical" evidence="3">
    <location>
        <begin position="164"/>
        <end position="186"/>
    </location>
</feature>
<feature type="transmembrane region" description="Helical" evidence="3">
    <location>
        <begin position="228"/>
        <end position="249"/>
    </location>
</feature>
<dbReference type="SUPFAM" id="SSF103473">
    <property type="entry name" value="MFS general substrate transporter"/>
    <property type="match status" value="1"/>
</dbReference>
<dbReference type="Proteomes" id="UP001634394">
    <property type="component" value="Unassembled WGS sequence"/>
</dbReference>
<keyword evidence="6" id="KW-1185">Reference proteome</keyword>
<evidence type="ECO:0000256" key="2">
    <source>
        <dbReference type="SAM" id="MobiDB-lite"/>
    </source>
</evidence>
<feature type="transmembrane region" description="Helical" evidence="3">
    <location>
        <begin position="525"/>
        <end position="543"/>
    </location>
</feature>
<evidence type="ECO:0000256" key="3">
    <source>
        <dbReference type="SAM" id="Phobius"/>
    </source>
</evidence>
<feature type="transmembrane region" description="Helical" evidence="3">
    <location>
        <begin position="464"/>
        <end position="481"/>
    </location>
</feature>
<gene>
    <name evidence="5" type="ORF">ACJMK2_039135</name>
</gene>
<feature type="domain" description="Major facilitator superfamily (MFS) profile" evidence="4">
    <location>
        <begin position="99"/>
        <end position="579"/>
    </location>
</feature>
<dbReference type="EMBL" id="JBJQND010000007">
    <property type="protein sequence ID" value="KAL3871116.1"/>
    <property type="molecule type" value="Genomic_DNA"/>
</dbReference>
<feature type="transmembrane region" description="Helical" evidence="3">
    <location>
        <begin position="132"/>
        <end position="152"/>
    </location>
</feature>
<dbReference type="InterPro" id="IPR050327">
    <property type="entry name" value="Proton-linked_MCT"/>
</dbReference>
<dbReference type="PANTHER" id="PTHR11360">
    <property type="entry name" value="MONOCARBOXYLATE TRANSPORTER"/>
    <property type="match status" value="1"/>
</dbReference>
<feature type="transmembrane region" description="Helical" evidence="3">
    <location>
        <begin position="555"/>
        <end position="577"/>
    </location>
</feature>
<evidence type="ECO:0000259" key="4">
    <source>
        <dbReference type="PROSITE" id="PS50850"/>
    </source>
</evidence>
<name>A0ABD3WB22_SINWO</name>
<dbReference type="CDD" id="cd17352">
    <property type="entry name" value="MFS_MCT_SLC16"/>
    <property type="match status" value="1"/>
</dbReference>
<proteinExistence type="predicted"/>
<dbReference type="Gene3D" id="1.20.1250.20">
    <property type="entry name" value="MFS general substrate transporter like domains"/>
    <property type="match status" value="2"/>
</dbReference>
<evidence type="ECO:0000313" key="6">
    <source>
        <dbReference type="Proteomes" id="UP001634394"/>
    </source>
</evidence>
<comment type="subcellular location">
    <subcellularLocation>
        <location evidence="1">Membrane</location>
        <topology evidence="1">Multi-pass membrane protein</topology>
    </subcellularLocation>
</comment>